<dbReference type="Proteomes" id="UP000515135">
    <property type="component" value="Unplaced"/>
</dbReference>
<proteinExistence type="inferred from homology"/>
<dbReference type="PIRSF" id="PIRSF005096">
    <property type="entry name" value="GALM"/>
    <property type="match status" value="1"/>
</dbReference>
<dbReference type="InterPro" id="IPR011013">
    <property type="entry name" value="Gal_mutarotase_sf_dom"/>
</dbReference>
<keyword evidence="17" id="KW-1185">Reference proteome</keyword>
<comment type="catalytic activity">
    <reaction evidence="2">
        <text>alpha-D-galactose = beta-D-galactose</text>
        <dbReference type="Rhea" id="RHEA:28675"/>
        <dbReference type="ChEBI" id="CHEBI:27667"/>
        <dbReference type="ChEBI" id="CHEBI:28061"/>
        <dbReference type="EC" id="5.1.3.3"/>
    </reaction>
    <physiologicalReaction direction="right-to-left" evidence="2">
        <dbReference type="Rhea" id="RHEA:28677"/>
    </physiologicalReaction>
</comment>
<dbReference type="InterPro" id="IPR047215">
    <property type="entry name" value="Galactose_mutarotase-like"/>
</dbReference>
<evidence type="ECO:0000256" key="11">
    <source>
        <dbReference type="ARBA" id="ARBA00023277"/>
    </source>
</evidence>
<comment type="pathway">
    <text evidence="5 13">Carbohydrate metabolism; hexose metabolism.</text>
</comment>
<dbReference type="RefSeq" id="XP_019640858.1">
    <property type="nucleotide sequence ID" value="XM_019785299.1"/>
</dbReference>
<evidence type="ECO:0000256" key="3">
    <source>
        <dbReference type="ARBA" id="ARBA00004496"/>
    </source>
</evidence>
<organism evidence="17 18">
    <name type="scientific">Branchiostoma belcheri</name>
    <name type="common">Amphioxus</name>
    <dbReference type="NCBI Taxonomy" id="7741"/>
    <lineage>
        <taxon>Eukaryota</taxon>
        <taxon>Metazoa</taxon>
        <taxon>Chordata</taxon>
        <taxon>Cephalochordata</taxon>
        <taxon>Leptocardii</taxon>
        <taxon>Amphioxiformes</taxon>
        <taxon>Branchiostomatidae</taxon>
        <taxon>Branchiostoma</taxon>
    </lineage>
</organism>
<evidence type="ECO:0000256" key="6">
    <source>
        <dbReference type="ARBA" id="ARBA00006206"/>
    </source>
</evidence>
<dbReference type="OrthoDB" id="274691at2759"/>
<dbReference type="InterPro" id="IPR015443">
    <property type="entry name" value="Aldose_1-epimerase"/>
</dbReference>
<reference evidence="18" key="1">
    <citation type="submission" date="2025-08" db="UniProtKB">
        <authorList>
            <consortium name="RefSeq"/>
        </authorList>
    </citation>
    <scope>IDENTIFICATION</scope>
    <source>
        <tissue evidence="18">Gonad</tissue>
    </source>
</reference>
<evidence type="ECO:0000256" key="10">
    <source>
        <dbReference type="ARBA" id="ARBA00023235"/>
    </source>
</evidence>
<evidence type="ECO:0000256" key="7">
    <source>
        <dbReference type="ARBA" id="ARBA00011245"/>
    </source>
</evidence>
<keyword evidence="10 13" id="KW-0413">Isomerase</keyword>
<dbReference type="PROSITE" id="PS00545">
    <property type="entry name" value="ALDOSE_1_EPIMERASE"/>
    <property type="match status" value="1"/>
</dbReference>
<keyword evidence="11 13" id="KW-0119">Carbohydrate metabolism</keyword>
<dbReference type="FunFam" id="2.70.98.10:FF:000003">
    <property type="entry name" value="Aldose 1-epimerase"/>
    <property type="match status" value="1"/>
</dbReference>
<feature type="binding site" evidence="15">
    <location>
        <position position="247"/>
    </location>
    <ligand>
        <name>beta-D-galactose</name>
        <dbReference type="ChEBI" id="CHEBI:27667"/>
    </ligand>
</feature>
<evidence type="ECO:0000256" key="1">
    <source>
        <dbReference type="ARBA" id="ARBA00001614"/>
    </source>
</evidence>
<keyword evidence="8" id="KW-0963">Cytoplasm</keyword>
<feature type="binding site" evidence="16">
    <location>
        <begin position="178"/>
        <end position="180"/>
    </location>
    <ligand>
        <name>beta-D-galactose</name>
        <dbReference type="ChEBI" id="CHEBI:27667"/>
    </ligand>
</feature>
<protein>
    <recommendedName>
        <fullName evidence="13">Aldose 1-epimerase</fullName>
        <ecNumber evidence="13">5.1.3.3</ecNumber>
    </recommendedName>
</protein>
<feature type="active site" description="Proton acceptor" evidence="14">
    <location>
        <position position="311"/>
    </location>
</feature>
<evidence type="ECO:0000313" key="17">
    <source>
        <dbReference type="Proteomes" id="UP000515135"/>
    </source>
</evidence>
<dbReference type="InterPro" id="IPR008183">
    <property type="entry name" value="Aldose_1/G6P_1-epimerase"/>
</dbReference>
<dbReference type="EC" id="5.1.3.3" evidence="13"/>
<dbReference type="GO" id="GO:0033499">
    <property type="term" value="P:galactose catabolic process via UDP-galactose, Leloir pathway"/>
    <property type="evidence" value="ECO:0007669"/>
    <property type="project" value="TreeGrafter"/>
</dbReference>
<evidence type="ECO:0000256" key="4">
    <source>
        <dbReference type="ARBA" id="ARBA00004947"/>
    </source>
</evidence>
<dbReference type="SUPFAM" id="SSF74650">
    <property type="entry name" value="Galactose mutarotase-like"/>
    <property type="match status" value="1"/>
</dbReference>
<evidence type="ECO:0000256" key="9">
    <source>
        <dbReference type="ARBA" id="ARBA00022553"/>
    </source>
</evidence>
<dbReference type="CDD" id="cd09019">
    <property type="entry name" value="galactose_mutarotase_like"/>
    <property type="match status" value="1"/>
</dbReference>
<dbReference type="GO" id="GO:0005737">
    <property type="term" value="C:cytoplasm"/>
    <property type="evidence" value="ECO:0007669"/>
    <property type="project" value="UniProtKB-SubCell"/>
</dbReference>
<comment type="catalytic activity">
    <reaction evidence="1 13">
        <text>alpha-D-glucose = beta-D-glucose</text>
        <dbReference type="Rhea" id="RHEA:10264"/>
        <dbReference type="ChEBI" id="CHEBI:15903"/>
        <dbReference type="ChEBI" id="CHEBI:17925"/>
        <dbReference type="EC" id="5.1.3.3"/>
    </reaction>
</comment>
<dbReference type="UniPathway" id="UPA00242"/>
<gene>
    <name evidence="18" type="primary">LOC109482550</name>
</gene>
<evidence type="ECO:0000256" key="12">
    <source>
        <dbReference type="ARBA" id="ARBA00045743"/>
    </source>
</evidence>
<sequence>MSGKISVEDFGTTPEGRAVQRFVLRNNNNVCLKLISYGATIQAIEVPDKDGTVADVTLGFDTLDGYLGKHPYMGVVAGRVANRIAKGTFSLDGQEYKLAVNNGPNHLHGGLKGFSHYVWDSCVDGDSVKFTYVSADGEEGYPGEVTAQVTYKLTNDNEVDIQYQATTTKATPINLTNHAYFNLAGQSEPTIYDHVIAIMADKYTPTDDDALTTGEICGVEGTLWDLREGVRMGDRLNSVPGKEPGYDHNFCITQPGDKQLCARAHHPASGRTMEVRTNQPGVQFYTANYLDGTVVGKGRAKYNKHSGFCLETQVYPDAINKPHFPNSVLRPGETYHHHTSFKFVLG</sequence>
<comment type="function">
    <text evidence="12">Mutarotase that catalyzes the interconversion of beta-D-galactose and alpha-D-galactose during galactose metabolism. Beta-D-galactose is metabolized in the liver into glucose 1-phosphate, the primary metabolic fuel, by the action of four enzymes that constitute the Leloir pathway: GALM, GALK1 (galactokinase), GALT (galactose-1-phosphate uridylyltransferase) and GALE (UDP-galactose-4'-epimerase). Involved in the maintenance of the equilibrium between the beta- and alpha-anomers of galactose, therefore ensuring a sufficient supply of the alpha-anomer for GALK1. Also active on D-glucose although shows a preference for galactose over glucose.</text>
</comment>
<feature type="binding site" evidence="16">
    <location>
        <begin position="82"/>
        <end position="83"/>
    </location>
    <ligand>
        <name>beta-D-galactose</name>
        <dbReference type="ChEBI" id="CHEBI:27667"/>
    </ligand>
</feature>
<evidence type="ECO:0000256" key="14">
    <source>
        <dbReference type="PIRSR" id="PIRSR005096-1"/>
    </source>
</evidence>
<dbReference type="GeneID" id="109482550"/>
<dbReference type="Pfam" id="PF01263">
    <property type="entry name" value="Aldose_epim"/>
    <property type="match status" value="1"/>
</dbReference>
<keyword evidence="9" id="KW-0597">Phosphoprotein</keyword>
<comment type="pathway">
    <text evidence="4">Carbohydrate metabolism; galactose metabolism.</text>
</comment>
<dbReference type="UniPathway" id="UPA00214"/>
<dbReference type="GO" id="GO:0004034">
    <property type="term" value="F:aldose 1-epimerase activity"/>
    <property type="evidence" value="ECO:0007669"/>
    <property type="project" value="UniProtKB-EC"/>
</dbReference>
<feature type="active site" description="Proton donor" evidence="14">
    <location>
        <position position="178"/>
    </location>
</feature>
<evidence type="ECO:0000256" key="8">
    <source>
        <dbReference type="ARBA" id="ARBA00022490"/>
    </source>
</evidence>
<name>A0A6P4ZVB3_BRABE</name>
<evidence type="ECO:0000256" key="16">
    <source>
        <dbReference type="PIRSR" id="PIRSR005096-3"/>
    </source>
</evidence>
<dbReference type="GO" id="GO:0030246">
    <property type="term" value="F:carbohydrate binding"/>
    <property type="evidence" value="ECO:0007669"/>
    <property type="project" value="InterPro"/>
</dbReference>
<comment type="subunit">
    <text evidence="7">Monomer.</text>
</comment>
<dbReference type="GO" id="GO:0006006">
    <property type="term" value="P:glucose metabolic process"/>
    <property type="evidence" value="ECO:0007669"/>
    <property type="project" value="TreeGrafter"/>
</dbReference>
<evidence type="ECO:0000256" key="13">
    <source>
        <dbReference type="PIRNR" id="PIRNR005096"/>
    </source>
</evidence>
<dbReference type="PANTHER" id="PTHR10091">
    <property type="entry name" value="ALDOSE-1-EPIMERASE"/>
    <property type="match status" value="1"/>
</dbReference>
<dbReference type="AlphaFoldDB" id="A0A6P4ZVB3"/>
<dbReference type="NCBIfam" id="NF008277">
    <property type="entry name" value="PRK11055.1"/>
    <property type="match status" value="1"/>
</dbReference>
<evidence type="ECO:0000313" key="18">
    <source>
        <dbReference type="RefSeq" id="XP_019640858.1"/>
    </source>
</evidence>
<dbReference type="PANTHER" id="PTHR10091:SF0">
    <property type="entry name" value="GALACTOSE MUTAROTASE"/>
    <property type="match status" value="1"/>
</dbReference>
<comment type="subcellular location">
    <subcellularLocation>
        <location evidence="3">Cytoplasm</location>
    </subcellularLocation>
</comment>
<evidence type="ECO:0000256" key="5">
    <source>
        <dbReference type="ARBA" id="ARBA00005028"/>
    </source>
</evidence>
<dbReference type="InterPro" id="IPR014718">
    <property type="entry name" value="GH-type_carb-bd"/>
</dbReference>
<evidence type="ECO:0000256" key="2">
    <source>
        <dbReference type="ARBA" id="ARBA00001712"/>
    </source>
</evidence>
<comment type="similarity">
    <text evidence="6 13">Belongs to the aldose epimerase family.</text>
</comment>
<dbReference type="InterPro" id="IPR018052">
    <property type="entry name" value="Ald1_epimerase_CS"/>
</dbReference>
<accession>A0A6P4ZVB3</accession>
<dbReference type="KEGG" id="bbel:109482550"/>
<evidence type="ECO:0000256" key="15">
    <source>
        <dbReference type="PIRSR" id="PIRSR005096-2"/>
    </source>
</evidence>
<dbReference type="Gene3D" id="2.70.98.10">
    <property type="match status" value="1"/>
</dbReference>